<dbReference type="GO" id="GO:0003887">
    <property type="term" value="F:DNA-directed DNA polymerase activity"/>
    <property type="evidence" value="ECO:0007669"/>
    <property type="project" value="UniProtKB-KW"/>
</dbReference>
<organism evidence="9 10">
    <name type="scientific">Actinospica durhamensis</name>
    <dbReference type="NCBI Taxonomy" id="1508375"/>
    <lineage>
        <taxon>Bacteria</taxon>
        <taxon>Bacillati</taxon>
        <taxon>Actinomycetota</taxon>
        <taxon>Actinomycetes</taxon>
        <taxon>Catenulisporales</taxon>
        <taxon>Actinospicaceae</taxon>
        <taxon>Actinospica</taxon>
    </lineage>
</organism>
<dbReference type="Pfam" id="PF02811">
    <property type="entry name" value="PHP"/>
    <property type="match status" value="1"/>
</dbReference>
<dbReference type="EMBL" id="JAGSOG010000507">
    <property type="protein sequence ID" value="MBR7839607.1"/>
    <property type="molecule type" value="Genomic_DNA"/>
</dbReference>
<dbReference type="GO" id="GO:0008408">
    <property type="term" value="F:3'-5' exonuclease activity"/>
    <property type="evidence" value="ECO:0007669"/>
    <property type="project" value="InterPro"/>
</dbReference>
<keyword evidence="7" id="KW-0234">DNA repair</keyword>
<gene>
    <name evidence="9" type="ORF">KDL01_40520</name>
</gene>
<feature type="non-terminal residue" evidence="9">
    <location>
        <position position="811"/>
    </location>
</feature>
<dbReference type="Pfam" id="PF17657">
    <property type="entry name" value="DNA_pol3_finger"/>
    <property type="match status" value="1"/>
</dbReference>
<comment type="caution">
    <text evidence="9">The sequence shown here is derived from an EMBL/GenBank/DDBJ whole genome shotgun (WGS) entry which is preliminary data.</text>
</comment>
<dbReference type="Pfam" id="PF07733">
    <property type="entry name" value="DNA_pol3_alpha"/>
    <property type="match status" value="1"/>
</dbReference>
<dbReference type="InterPro" id="IPR040982">
    <property type="entry name" value="DNA_pol3_finger"/>
</dbReference>
<evidence type="ECO:0000313" key="9">
    <source>
        <dbReference type="EMBL" id="MBR7839607.1"/>
    </source>
</evidence>
<dbReference type="EC" id="2.7.7.7" evidence="9"/>
<dbReference type="GO" id="GO:0006260">
    <property type="term" value="P:DNA replication"/>
    <property type="evidence" value="ECO:0007669"/>
    <property type="project" value="UniProtKB-KW"/>
</dbReference>
<evidence type="ECO:0000259" key="8">
    <source>
        <dbReference type="SMART" id="SM00481"/>
    </source>
</evidence>
<keyword evidence="5" id="KW-0227">DNA damage</keyword>
<sequence>MSHDASASAVPYAELHAHSAYSFLDGASSPRELVAEAVRLGLSALAVTDHDGLYGAVQLAQAAKGTGLGTVFGTELSLAADRAERTGVPDPPGAHLLLLARGPDGYRALSRAIGDARLRGEGKGKAVYDLEDLAARADGRWAVLTGCRKGLVPRALARGGQQAAARELDRLRALFGRDNVLVELVDHDLPQDDARNAALAELAARHKALAVVTNQVHYAAPGDFAAACALAALRARRTLEEIDGWLPPGPTAHLRAGAEMAERFARFPGILDRTVELAGQCAFDFAAVAPSLPDFPVPDGFEDEFSWLRHLVMEGARERYGTRRARPDAYRQLDYELGVIAKYDFPGYFLIVHGISAYCRERGILAQGRGSAANSAVCYALGITAVDPVAFKLVFERFLSPEREGYPDIDLDIESSRREEVIQHVYRTYGRTHAAQVANVITYRGRMAVRDAARVLGYPSGAQDAWARQIGPYTGAADLDSAGVPEDVLALATRLHGLPRHLGIHSGGMVLCDRPVAEVCPTEWARMENRSVVQWDKDDCADGGLVKFDLLGLGMLGALHDAFDLVREHHGVDLTLGRIPTEDSEVYDMLCAADSIGVFQVESRAQMATLPRLKPRKFYDLVVEIALIRPGPVQGGAVHPYMRRRAGKEPAEAPHPLLEESLRRTLGVPLFQEQVMQMAVAAAGFAPAQADQLRRAMGAKRSTERMLELKGQLMSGMAAKGISGELAEDIYAKLEAFSSYGFPESHSISFAYLVYASSYLKRHYPAAFTAALLRNQPMGFYSPATLVGDARRHGVTVLGPDANASAAQATL</sequence>
<dbReference type="Gene3D" id="3.20.20.140">
    <property type="entry name" value="Metal-dependent hydrolases"/>
    <property type="match status" value="1"/>
</dbReference>
<dbReference type="SUPFAM" id="SSF89550">
    <property type="entry name" value="PHP domain-like"/>
    <property type="match status" value="1"/>
</dbReference>
<dbReference type="NCBIfam" id="TIGR00594">
    <property type="entry name" value="polc"/>
    <property type="match status" value="1"/>
</dbReference>
<evidence type="ECO:0000256" key="1">
    <source>
        <dbReference type="ARBA" id="ARBA00022490"/>
    </source>
</evidence>
<dbReference type="InterPro" id="IPR016195">
    <property type="entry name" value="Pol/histidinol_Pase-like"/>
</dbReference>
<dbReference type="InterPro" id="IPR011708">
    <property type="entry name" value="DNA_pol3_alpha_NTPase_dom"/>
</dbReference>
<evidence type="ECO:0000256" key="7">
    <source>
        <dbReference type="ARBA" id="ARBA00023204"/>
    </source>
</evidence>
<accession>A0A941IUT7</accession>
<feature type="domain" description="Polymerase/histidinol phosphatase N-terminal" evidence="8">
    <location>
        <begin position="13"/>
        <end position="80"/>
    </location>
</feature>
<evidence type="ECO:0000256" key="2">
    <source>
        <dbReference type="ARBA" id="ARBA00022679"/>
    </source>
</evidence>
<dbReference type="PANTHER" id="PTHR32294">
    <property type="entry name" value="DNA POLYMERASE III SUBUNIT ALPHA"/>
    <property type="match status" value="1"/>
</dbReference>
<keyword evidence="2 9" id="KW-0808">Transferase</keyword>
<dbReference type="InterPro" id="IPR003141">
    <property type="entry name" value="Pol/His_phosphatase_N"/>
</dbReference>
<reference evidence="9" key="1">
    <citation type="submission" date="2021-04" db="EMBL/GenBank/DDBJ databases">
        <title>Genome based classification of Actinospica acidithermotolerans sp. nov., an actinobacterium isolated from an Indonesian hot spring.</title>
        <authorList>
            <person name="Kusuma A.B."/>
            <person name="Putra K.E."/>
            <person name="Nafisah S."/>
            <person name="Loh J."/>
            <person name="Nouioui I."/>
            <person name="Goodfellow M."/>
        </authorList>
    </citation>
    <scope>NUCLEOTIDE SEQUENCE</scope>
    <source>
        <strain evidence="9">CSCA 57</strain>
    </source>
</reference>
<evidence type="ECO:0000256" key="4">
    <source>
        <dbReference type="ARBA" id="ARBA00022705"/>
    </source>
</evidence>
<dbReference type="InterPro" id="IPR004805">
    <property type="entry name" value="DnaE2/DnaE/PolC"/>
</dbReference>
<dbReference type="InterPro" id="IPR004013">
    <property type="entry name" value="PHP_dom"/>
</dbReference>
<name>A0A941IUT7_9ACTN</name>
<dbReference type="Proteomes" id="UP000675781">
    <property type="component" value="Unassembled WGS sequence"/>
</dbReference>
<dbReference type="AlphaFoldDB" id="A0A941IUT7"/>
<keyword evidence="10" id="KW-1185">Reference proteome</keyword>
<evidence type="ECO:0000256" key="5">
    <source>
        <dbReference type="ARBA" id="ARBA00022763"/>
    </source>
</evidence>
<evidence type="ECO:0000256" key="6">
    <source>
        <dbReference type="ARBA" id="ARBA00022932"/>
    </source>
</evidence>
<dbReference type="NCBIfam" id="NF004225">
    <property type="entry name" value="PRK05672.1"/>
    <property type="match status" value="1"/>
</dbReference>
<dbReference type="SMART" id="SM00481">
    <property type="entry name" value="POLIIIAc"/>
    <property type="match status" value="1"/>
</dbReference>
<protein>
    <submittedName>
        <fullName evidence="9">Error-prone DNA polymerase</fullName>
        <ecNumber evidence="9">2.7.7.7</ecNumber>
    </submittedName>
</protein>
<keyword evidence="4" id="KW-0235">DNA replication</keyword>
<keyword evidence="3 9" id="KW-0548">Nucleotidyltransferase</keyword>
<evidence type="ECO:0000313" key="10">
    <source>
        <dbReference type="Proteomes" id="UP000675781"/>
    </source>
</evidence>
<dbReference type="PANTHER" id="PTHR32294:SF4">
    <property type="entry name" value="ERROR-PRONE DNA POLYMERASE"/>
    <property type="match status" value="1"/>
</dbReference>
<proteinExistence type="predicted"/>
<evidence type="ECO:0000256" key="3">
    <source>
        <dbReference type="ARBA" id="ARBA00022695"/>
    </source>
</evidence>
<keyword evidence="1" id="KW-0963">Cytoplasm</keyword>
<keyword evidence="6" id="KW-0239">DNA-directed DNA polymerase</keyword>
<dbReference type="GO" id="GO:0006281">
    <property type="term" value="P:DNA repair"/>
    <property type="evidence" value="ECO:0007669"/>
    <property type="project" value="UniProtKB-KW"/>
</dbReference>